<dbReference type="RefSeq" id="WP_128503863.1">
    <property type="nucleotide sequence ID" value="NZ_QUAC01000029.1"/>
</dbReference>
<feature type="domain" description="DUF4097" evidence="1">
    <location>
        <begin position="47"/>
        <end position="249"/>
    </location>
</feature>
<dbReference type="InterPro" id="IPR025164">
    <property type="entry name" value="Toastrack_DUF4097"/>
</dbReference>
<evidence type="ECO:0000313" key="3">
    <source>
        <dbReference type="Proteomes" id="UP000262477"/>
    </source>
</evidence>
<keyword evidence="3" id="KW-1185">Reference proteome</keyword>
<sequence>MPAFDTPEPISVTLEFDMGSARITASKRIDTVVEVLPRNAAAEADVRAAQQTKVTYSGGKLLVKGPKKRSLFGMPGSLDVTVELPAGSHLQGTSPMADFLCEGRFGEAALKTSFGDIQLDEAETADLRTDYGDIRLDRVTGDAQVIAAGRVDVGEIAGAATVKNGNGETAIGEVIGDLKVNSANGRISVGVAHAGVDAKSANGGIRVGEVARGQIVLQAAAGDLEIGIPESTAAWLDVLTKIGSVRNSLAPSQGPGDSGDTVEVRARTGIGDIVIRRP</sequence>
<proteinExistence type="predicted"/>
<evidence type="ECO:0000313" key="2">
    <source>
        <dbReference type="EMBL" id="REK91362.1"/>
    </source>
</evidence>
<accession>A0A371Q9J8</accession>
<protein>
    <recommendedName>
        <fullName evidence="1">DUF4097 domain-containing protein</fullName>
    </recommendedName>
</protein>
<dbReference type="OrthoDB" id="3252095at2"/>
<dbReference type="AlphaFoldDB" id="A0A371Q9J8"/>
<comment type="caution">
    <text evidence="2">The sequence shown here is derived from an EMBL/GenBank/DDBJ whole genome shotgun (WGS) entry which is preliminary data.</text>
</comment>
<organism evidence="2 3">
    <name type="scientific">Streptomyces inhibens</name>
    <dbReference type="NCBI Taxonomy" id="2293571"/>
    <lineage>
        <taxon>Bacteria</taxon>
        <taxon>Bacillati</taxon>
        <taxon>Actinomycetota</taxon>
        <taxon>Actinomycetes</taxon>
        <taxon>Kitasatosporales</taxon>
        <taxon>Streptomycetaceae</taxon>
        <taxon>Streptomyces</taxon>
    </lineage>
</organism>
<reference evidence="2 3" key="1">
    <citation type="submission" date="2018-08" db="EMBL/GenBank/DDBJ databases">
        <title>Streptomyces NEAU-D10 sp. nov., a novel Actinomycete isolated from soil.</title>
        <authorList>
            <person name="Jin L."/>
        </authorList>
    </citation>
    <scope>NUCLEOTIDE SEQUENCE [LARGE SCALE GENOMIC DNA]</scope>
    <source>
        <strain evidence="2 3">NEAU-D10</strain>
    </source>
</reference>
<dbReference type="Proteomes" id="UP000262477">
    <property type="component" value="Unassembled WGS sequence"/>
</dbReference>
<gene>
    <name evidence="2" type="ORF">DY245_04900</name>
</gene>
<name>A0A371Q9J8_STRIH</name>
<evidence type="ECO:0000259" key="1">
    <source>
        <dbReference type="Pfam" id="PF13349"/>
    </source>
</evidence>
<dbReference type="Pfam" id="PF13349">
    <property type="entry name" value="DUF4097"/>
    <property type="match status" value="1"/>
</dbReference>
<dbReference type="EMBL" id="QUAC01000029">
    <property type="protein sequence ID" value="REK91362.1"/>
    <property type="molecule type" value="Genomic_DNA"/>
</dbReference>